<evidence type="ECO:0000313" key="9">
    <source>
        <dbReference type="EMBL" id="THG07449.1"/>
    </source>
</evidence>
<dbReference type="PANTHER" id="PTHR33138:SF78">
    <property type="entry name" value="WALL-ASSOCIATED RECEPTOR KINASE GALACTURONAN-BINDING DOMAIN-CONTAINING PROTEIN"/>
    <property type="match status" value="1"/>
</dbReference>
<gene>
    <name evidence="9" type="ORF">TEA_023991</name>
</gene>
<dbReference type="InterPro" id="IPR032872">
    <property type="entry name" value="WAK_assoc_C"/>
</dbReference>
<dbReference type="EMBL" id="SDRB02009976">
    <property type="protein sequence ID" value="THG07449.1"/>
    <property type="molecule type" value="Genomic_DNA"/>
</dbReference>
<dbReference type="AlphaFoldDB" id="A0A4S4DVU6"/>
<keyword evidence="10" id="KW-1185">Reference proteome</keyword>
<feature type="domain" description="Wall-associated receptor kinase C-terminal" evidence="8">
    <location>
        <begin position="242"/>
        <end position="317"/>
    </location>
</feature>
<keyword evidence="4" id="KW-0325">Glycoprotein</keyword>
<comment type="catalytic activity">
    <reaction evidence="5">
        <text>L-threonyl-[protein] + ATP = O-phospho-L-threonyl-[protein] + ADP + H(+)</text>
        <dbReference type="Rhea" id="RHEA:46608"/>
        <dbReference type="Rhea" id="RHEA-COMP:11060"/>
        <dbReference type="Rhea" id="RHEA-COMP:11605"/>
        <dbReference type="ChEBI" id="CHEBI:15378"/>
        <dbReference type="ChEBI" id="CHEBI:30013"/>
        <dbReference type="ChEBI" id="CHEBI:30616"/>
        <dbReference type="ChEBI" id="CHEBI:61977"/>
        <dbReference type="ChEBI" id="CHEBI:456216"/>
        <dbReference type="EC" id="2.7.11.1"/>
    </reaction>
</comment>
<accession>A0A4S4DVU6</accession>
<keyword evidence="3" id="KW-0732">Signal</keyword>
<dbReference type="GO" id="GO:0004674">
    <property type="term" value="F:protein serine/threonine kinase activity"/>
    <property type="evidence" value="ECO:0007669"/>
    <property type="project" value="UniProtKB-EC"/>
</dbReference>
<comment type="subcellular location">
    <subcellularLocation>
        <location evidence="1">Membrane</location>
        <topology evidence="1">Single-pass membrane protein</topology>
    </subcellularLocation>
</comment>
<evidence type="ECO:0000259" key="8">
    <source>
        <dbReference type="Pfam" id="PF14380"/>
    </source>
</evidence>
<evidence type="ECO:0000256" key="2">
    <source>
        <dbReference type="ARBA" id="ARBA00012513"/>
    </source>
</evidence>
<comment type="catalytic activity">
    <reaction evidence="6">
        <text>L-seryl-[protein] + ATP = O-phospho-L-seryl-[protein] + ADP + H(+)</text>
        <dbReference type="Rhea" id="RHEA:17989"/>
        <dbReference type="Rhea" id="RHEA-COMP:9863"/>
        <dbReference type="Rhea" id="RHEA-COMP:11604"/>
        <dbReference type="ChEBI" id="CHEBI:15378"/>
        <dbReference type="ChEBI" id="CHEBI:29999"/>
        <dbReference type="ChEBI" id="CHEBI:30616"/>
        <dbReference type="ChEBI" id="CHEBI:83421"/>
        <dbReference type="ChEBI" id="CHEBI:456216"/>
        <dbReference type="EC" id="2.7.11.1"/>
    </reaction>
</comment>
<evidence type="ECO:0000256" key="6">
    <source>
        <dbReference type="ARBA" id="ARBA00048679"/>
    </source>
</evidence>
<sequence>MESGSLAIISKRVGLDWALSEGGGGGDMGFNTPAVRAELNLLKDEGKESVDGAILLFIITSTTTTQSQTQQQKSYFDLCAPFNCGDITFSFPFSPSSTFGTAQFDCGLPRFQIPCDPSSSIPSIELSGRLYQVKQLFSSDRLVTIVDNQLINEIRLGSCTSLQNLTISITDGTVGNAVLGLLVGGVNLTIFKCPNGNSLPSGFLDQVVGNYNCSEGNRVYIWDGTRTQVRPGLGPVVETPVGCENVSLPLSGASLQRLRSNRSGADADGTRTLLADVLSYGFQLEWPNITDCQTCELTGGRCGYDVSSKSIVCFCQGGCSK</sequence>
<proteinExistence type="predicted"/>
<evidence type="ECO:0000259" key="7">
    <source>
        <dbReference type="Pfam" id="PF13947"/>
    </source>
</evidence>
<evidence type="ECO:0000256" key="1">
    <source>
        <dbReference type="ARBA" id="ARBA00004167"/>
    </source>
</evidence>
<evidence type="ECO:0000313" key="10">
    <source>
        <dbReference type="Proteomes" id="UP000306102"/>
    </source>
</evidence>
<reference evidence="9 10" key="1">
    <citation type="journal article" date="2018" name="Proc. Natl. Acad. Sci. U.S.A.">
        <title>Draft genome sequence of Camellia sinensis var. sinensis provides insights into the evolution of the tea genome and tea quality.</title>
        <authorList>
            <person name="Wei C."/>
            <person name="Yang H."/>
            <person name="Wang S."/>
            <person name="Zhao J."/>
            <person name="Liu C."/>
            <person name="Gao L."/>
            <person name="Xia E."/>
            <person name="Lu Y."/>
            <person name="Tai Y."/>
            <person name="She G."/>
            <person name="Sun J."/>
            <person name="Cao H."/>
            <person name="Tong W."/>
            <person name="Gao Q."/>
            <person name="Li Y."/>
            <person name="Deng W."/>
            <person name="Jiang X."/>
            <person name="Wang W."/>
            <person name="Chen Q."/>
            <person name="Zhang S."/>
            <person name="Li H."/>
            <person name="Wu J."/>
            <person name="Wang P."/>
            <person name="Li P."/>
            <person name="Shi C."/>
            <person name="Zheng F."/>
            <person name="Jian J."/>
            <person name="Huang B."/>
            <person name="Shan D."/>
            <person name="Shi M."/>
            <person name="Fang C."/>
            <person name="Yue Y."/>
            <person name="Li F."/>
            <person name="Li D."/>
            <person name="Wei S."/>
            <person name="Han B."/>
            <person name="Jiang C."/>
            <person name="Yin Y."/>
            <person name="Xia T."/>
            <person name="Zhang Z."/>
            <person name="Bennetzen J.L."/>
            <person name="Zhao S."/>
            <person name="Wan X."/>
        </authorList>
    </citation>
    <scope>NUCLEOTIDE SEQUENCE [LARGE SCALE GENOMIC DNA]</scope>
    <source>
        <strain evidence="10">cv. Shuchazao</strain>
        <tissue evidence="9">Leaf</tissue>
    </source>
</reference>
<comment type="caution">
    <text evidence="9">The sequence shown here is derived from an EMBL/GenBank/DDBJ whole genome shotgun (WGS) entry which is preliminary data.</text>
</comment>
<dbReference type="EC" id="2.7.11.1" evidence="2"/>
<evidence type="ECO:0000256" key="4">
    <source>
        <dbReference type="ARBA" id="ARBA00023180"/>
    </source>
</evidence>
<dbReference type="InterPro" id="IPR025287">
    <property type="entry name" value="WAK_GUB"/>
</dbReference>
<protein>
    <recommendedName>
        <fullName evidence="2">non-specific serine/threonine protein kinase</fullName>
        <ecNumber evidence="2">2.7.11.1</ecNumber>
    </recommendedName>
</protein>
<dbReference type="Proteomes" id="UP000306102">
    <property type="component" value="Unassembled WGS sequence"/>
</dbReference>
<dbReference type="GO" id="GO:0016020">
    <property type="term" value="C:membrane"/>
    <property type="evidence" value="ECO:0007669"/>
    <property type="project" value="UniProtKB-SubCell"/>
</dbReference>
<dbReference type="Pfam" id="PF14380">
    <property type="entry name" value="WAK_assoc"/>
    <property type="match status" value="1"/>
</dbReference>
<dbReference type="PANTHER" id="PTHR33138">
    <property type="entry name" value="OS01G0690200 PROTEIN"/>
    <property type="match status" value="1"/>
</dbReference>
<name>A0A4S4DVU6_CAMSN</name>
<dbReference type="GO" id="GO:0030247">
    <property type="term" value="F:polysaccharide binding"/>
    <property type="evidence" value="ECO:0007669"/>
    <property type="project" value="InterPro"/>
</dbReference>
<organism evidence="9 10">
    <name type="scientific">Camellia sinensis var. sinensis</name>
    <name type="common">China tea</name>
    <dbReference type="NCBI Taxonomy" id="542762"/>
    <lineage>
        <taxon>Eukaryota</taxon>
        <taxon>Viridiplantae</taxon>
        <taxon>Streptophyta</taxon>
        <taxon>Embryophyta</taxon>
        <taxon>Tracheophyta</taxon>
        <taxon>Spermatophyta</taxon>
        <taxon>Magnoliopsida</taxon>
        <taxon>eudicotyledons</taxon>
        <taxon>Gunneridae</taxon>
        <taxon>Pentapetalae</taxon>
        <taxon>asterids</taxon>
        <taxon>Ericales</taxon>
        <taxon>Theaceae</taxon>
        <taxon>Camellia</taxon>
    </lineage>
</organism>
<feature type="domain" description="Wall-associated receptor kinase galacturonan-binding" evidence="7">
    <location>
        <begin position="79"/>
        <end position="147"/>
    </location>
</feature>
<dbReference type="Pfam" id="PF13947">
    <property type="entry name" value="GUB_WAK_bind"/>
    <property type="match status" value="1"/>
</dbReference>
<evidence type="ECO:0000256" key="3">
    <source>
        <dbReference type="ARBA" id="ARBA00022729"/>
    </source>
</evidence>
<dbReference type="STRING" id="542762.A0A4S4DVU6"/>
<evidence type="ECO:0000256" key="5">
    <source>
        <dbReference type="ARBA" id="ARBA00047899"/>
    </source>
</evidence>